<evidence type="ECO:0000259" key="3">
    <source>
        <dbReference type="PROSITE" id="PS50102"/>
    </source>
</evidence>
<dbReference type="SMART" id="SM00360">
    <property type="entry name" value="RRM"/>
    <property type="match status" value="1"/>
</dbReference>
<dbReference type="STRING" id="101127.A0A1X2GRD9"/>
<dbReference type="Gene3D" id="3.30.70.330">
    <property type="match status" value="1"/>
</dbReference>
<evidence type="ECO:0000313" key="5">
    <source>
        <dbReference type="Proteomes" id="UP000242146"/>
    </source>
</evidence>
<dbReference type="EMBL" id="MCGT01000005">
    <property type="protein sequence ID" value="ORX59707.1"/>
    <property type="molecule type" value="Genomic_DNA"/>
</dbReference>
<dbReference type="Pfam" id="PF00076">
    <property type="entry name" value="RRM_1"/>
    <property type="match status" value="1"/>
</dbReference>
<dbReference type="Proteomes" id="UP000242146">
    <property type="component" value="Unassembled WGS sequence"/>
</dbReference>
<gene>
    <name evidence="4" type="ORF">DM01DRAFT_1333163</name>
</gene>
<sequence length="72" mass="7816">MVANLHNRVNEKDLYELFGQIGKVNRAYIHLAPNGTSSGVANVVFKVASDAERALNTYNNVALDGNDPKTAK</sequence>
<keyword evidence="1 2" id="KW-0694">RNA-binding</keyword>
<keyword evidence="5" id="KW-1185">Reference proteome</keyword>
<dbReference type="GO" id="GO:0003729">
    <property type="term" value="F:mRNA binding"/>
    <property type="evidence" value="ECO:0007669"/>
    <property type="project" value="TreeGrafter"/>
</dbReference>
<evidence type="ECO:0000313" key="4">
    <source>
        <dbReference type="EMBL" id="ORX59707.1"/>
    </source>
</evidence>
<evidence type="ECO:0000256" key="1">
    <source>
        <dbReference type="ARBA" id="ARBA00022884"/>
    </source>
</evidence>
<evidence type="ECO:0000256" key="2">
    <source>
        <dbReference type="PROSITE-ProRule" id="PRU00176"/>
    </source>
</evidence>
<dbReference type="InterPro" id="IPR051229">
    <property type="entry name" value="ALYREF_mRNA_export"/>
</dbReference>
<dbReference type="AlphaFoldDB" id="A0A1X2GRD9"/>
<dbReference type="GO" id="GO:0006406">
    <property type="term" value="P:mRNA export from nucleus"/>
    <property type="evidence" value="ECO:0007669"/>
    <property type="project" value="TreeGrafter"/>
</dbReference>
<proteinExistence type="predicted"/>
<dbReference type="PANTHER" id="PTHR19965">
    <property type="entry name" value="RNA AND EXPORT FACTOR BINDING PROTEIN"/>
    <property type="match status" value="1"/>
</dbReference>
<protein>
    <submittedName>
        <fullName evidence="4">THO complex subunit 4</fullName>
    </submittedName>
</protein>
<accession>A0A1X2GRD9</accession>
<comment type="caution">
    <text evidence="4">The sequence shown here is derived from an EMBL/GenBank/DDBJ whole genome shotgun (WGS) entry which is preliminary data.</text>
</comment>
<organism evidence="4 5">
    <name type="scientific">Hesseltinella vesiculosa</name>
    <dbReference type="NCBI Taxonomy" id="101127"/>
    <lineage>
        <taxon>Eukaryota</taxon>
        <taxon>Fungi</taxon>
        <taxon>Fungi incertae sedis</taxon>
        <taxon>Mucoromycota</taxon>
        <taxon>Mucoromycotina</taxon>
        <taxon>Mucoromycetes</taxon>
        <taxon>Mucorales</taxon>
        <taxon>Cunninghamellaceae</taxon>
        <taxon>Hesseltinella</taxon>
    </lineage>
</organism>
<dbReference type="SUPFAM" id="SSF54928">
    <property type="entry name" value="RNA-binding domain, RBD"/>
    <property type="match status" value="1"/>
</dbReference>
<dbReference type="PROSITE" id="PS50102">
    <property type="entry name" value="RRM"/>
    <property type="match status" value="1"/>
</dbReference>
<dbReference type="GO" id="GO:0005634">
    <property type="term" value="C:nucleus"/>
    <property type="evidence" value="ECO:0007669"/>
    <property type="project" value="TreeGrafter"/>
</dbReference>
<reference evidence="4 5" key="1">
    <citation type="submission" date="2016-07" db="EMBL/GenBank/DDBJ databases">
        <title>Pervasive Adenine N6-methylation of Active Genes in Fungi.</title>
        <authorList>
            <consortium name="DOE Joint Genome Institute"/>
            <person name="Mondo S.J."/>
            <person name="Dannebaum R.O."/>
            <person name="Kuo R.C."/>
            <person name="Labutti K."/>
            <person name="Haridas S."/>
            <person name="Kuo A."/>
            <person name="Salamov A."/>
            <person name="Ahrendt S.R."/>
            <person name="Lipzen A."/>
            <person name="Sullivan W."/>
            <person name="Andreopoulos W.B."/>
            <person name="Clum A."/>
            <person name="Lindquist E."/>
            <person name="Daum C."/>
            <person name="Ramamoorthy G.K."/>
            <person name="Gryganskyi A."/>
            <person name="Culley D."/>
            <person name="Magnuson J.K."/>
            <person name="James T.Y."/>
            <person name="O'Malley M.A."/>
            <person name="Stajich J.E."/>
            <person name="Spatafora J.W."/>
            <person name="Visel A."/>
            <person name="Grigoriev I.V."/>
        </authorList>
    </citation>
    <scope>NUCLEOTIDE SEQUENCE [LARGE SCALE GENOMIC DNA]</scope>
    <source>
        <strain evidence="4 5">NRRL 3301</strain>
    </source>
</reference>
<dbReference type="InterPro" id="IPR012677">
    <property type="entry name" value="Nucleotide-bd_a/b_plait_sf"/>
</dbReference>
<feature type="domain" description="RRM" evidence="3">
    <location>
        <begin position="1"/>
        <end position="72"/>
    </location>
</feature>
<dbReference type="InterPro" id="IPR000504">
    <property type="entry name" value="RRM_dom"/>
</dbReference>
<name>A0A1X2GRD9_9FUNG</name>
<dbReference type="OrthoDB" id="1049195at2759"/>
<dbReference type="PANTHER" id="PTHR19965:SF35">
    <property type="entry name" value="RNA ANNEALING PROTEIN YRA1"/>
    <property type="match status" value="1"/>
</dbReference>
<dbReference type="InterPro" id="IPR035979">
    <property type="entry name" value="RBD_domain_sf"/>
</dbReference>